<dbReference type="EMBL" id="SRYR01000001">
    <property type="protein sequence ID" value="TGY43464.1"/>
    <property type="molecule type" value="Genomic_DNA"/>
</dbReference>
<evidence type="ECO:0000313" key="3">
    <source>
        <dbReference type="Proteomes" id="UP000306888"/>
    </source>
</evidence>
<proteinExistence type="predicted"/>
<dbReference type="GO" id="GO:0016740">
    <property type="term" value="F:transferase activity"/>
    <property type="evidence" value="ECO:0007669"/>
    <property type="project" value="UniProtKB-KW"/>
</dbReference>
<name>A0A4S2DQN9_9CLOT</name>
<feature type="signal peptide" evidence="1">
    <location>
        <begin position="1"/>
        <end position="26"/>
    </location>
</feature>
<accession>A0A4S2DQN9</accession>
<feature type="chain" id="PRO_5020942187" evidence="1">
    <location>
        <begin position="27"/>
        <end position="216"/>
    </location>
</feature>
<keyword evidence="2" id="KW-0808">Transferase</keyword>
<evidence type="ECO:0000256" key="1">
    <source>
        <dbReference type="SAM" id="SignalP"/>
    </source>
</evidence>
<keyword evidence="3" id="KW-1185">Reference proteome</keyword>
<comment type="caution">
    <text evidence="2">The sequence shown here is derived from an EMBL/GenBank/DDBJ whole genome shotgun (WGS) entry which is preliminary data.</text>
</comment>
<dbReference type="AlphaFoldDB" id="A0A4S2DQN9"/>
<dbReference type="RefSeq" id="WP_136003774.1">
    <property type="nucleotide sequence ID" value="NZ_SRYR01000001.1"/>
</dbReference>
<dbReference type="Proteomes" id="UP000306888">
    <property type="component" value="Unassembled WGS sequence"/>
</dbReference>
<gene>
    <name evidence="2" type="ORF">E5347_01245</name>
</gene>
<sequence length="216" mass="25042">MKKFLKKSLLTLFLLNLVFIPLKAHALENNNFGDVVETKSKCNLKFKERQLWIEHVLWTRSFIVSDIASLDDKAPVLERLLKNQDDIGNSIKPYYGEEAGNKLSKLLREHIELAGNVLDSAKSKDSTSFDKYNKLWYENADEIADFLSAANPNYSNKVLKDMLHKHLQFVTDQVTHRLNGEWKKDIDSYDKGQEHMIHFADILSEGIIKQFPDKFK</sequence>
<dbReference type="OrthoDB" id="2603324at2"/>
<keyword evidence="1" id="KW-0732">Signal</keyword>
<protein>
    <submittedName>
        <fullName evidence="2">Glycosyltransferase</fullName>
    </submittedName>
</protein>
<evidence type="ECO:0000313" key="2">
    <source>
        <dbReference type="EMBL" id="TGY43464.1"/>
    </source>
</evidence>
<reference evidence="2 3" key="1">
    <citation type="submission" date="2019-04" db="EMBL/GenBank/DDBJ databases">
        <title>Microbes associate with the intestines of laboratory mice.</title>
        <authorList>
            <person name="Navarre W."/>
            <person name="Wong E."/>
            <person name="Huang K."/>
            <person name="Tropini C."/>
            <person name="Ng K."/>
            <person name="Yu B."/>
        </authorList>
    </citation>
    <scope>NUCLEOTIDE SEQUENCE [LARGE SCALE GENOMIC DNA]</scope>
    <source>
        <strain evidence="2 3">NM50_B9-20</strain>
    </source>
</reference>
<organism evidence="2 3">
    <name type="scientific">Clostridium sartagoforme</name>
    <dbReference type="NCBI Taxonomy" id="84031"/>
    <lineage>
        <taxon>Bacteria</taxon>
        <taxon>Bacillati</taxon>
        <taxon>Bacillota</taxon>
        <taxon>Clostridia</taxon>
        <taxon>Eubacteriales</taxon>
        <taxon>Clostridiaceae</taxon>
        <taxon>Clostridium</taxon>
    </lineage>
</organism>